<reference evidence="16" key="2">
    <citation type="submission" date="2025-08" db="UniProtKB">
        <authorList>
            <consortium name="RefSeq"/>
        </authorList>
    </citation>
    <scope>IDENTIFICATION</scope>
</reference>
<comment type="similarity">
    <text evidence="2">Belongs to the RLP family.</text>
</comment>
<protein>
    <submittedName>
        <fullName evidence="16">Receptor-like protein 12</fullName>
    </submittedName>
</protein>
<keyword evidence="10" id="KW-0675">Receptor</keyword>
<evidence type="ECO:0000259" key="14">
    <source>
        <dbReference type="Pfam" id="PF08263"/>
    </source>
</evidence>
<reference evidence="15" key="1">
    <citation type="journal article" date="1997" name="Nucleic Acids Res.">
        <title>tRNAscan-SE: a program for improved detection of transfer RNA genes in genomic sequence.</title>
        <authorList>
            <person name="Lowe T.M."/>
            <person name="Eddy S.R."/>
        </authorList>
    </citation>
    <scope>NUCLEOTIDE SEQUENCE [LARGE SCALE GENOMIC DNA]</scope>
    <source>
        <strain evidence="15">r\B97-61/B2</strain>
    </source>
</reference>
<evidence type="ECO:0000256" key="7">
    <source>
        <dbReference type="ARBA" id="ARBA00022737"/>
    </source>
</evidence>
<dbReference type="Pfam" id="PF08263">
    <property type="entry name" value="LRRNT_2"/>
    <property type="match status" value="1"/>
</dbReference>
<dbReference type="FunFam" id="3.80.10.10:FF:000041">
    <property type="entry name" value="LRR receptor-like serine/threonine-protein kinase ERECTA"/>
    <property type="match status" value="1"/>
</dbReference>
<evidence type="ECO:0000256" key="13">
    <source>
        <dbReference type="SAM" id="SignalP"/>
    </source>
</evidence>
<dbReference type="GeneID" id="18599363"/>
<evidence type="ECO:0000313" key="15">
    <source>
        <dbReference type="Proteomes" id="UP000694886"/>
    </source>
</evidence>
<dbReference type="Proteomes" id="UP000694886">
    <property type="component" value="Chromosome 5"/>
</dbReference>
<keyword evidence="3" id="KW-1003">Cell membrane</keyword>
<dbReference type="InterPro" id="IPR046956">
    <property type="entry name" value="RLP23-like"/>
</dbReference>
<keyword evidence="8 12" id="KW-1133">Transmembrane helix</keyword>
<keyword evidence="5 12" id="KW-0812">Transmembrane</keyword>
<evidence type="ECO:0000256" key="6">
    <source>
        <dbReference type="ARBA" id="ARBA00022729"/>
    </source>
</evidence>
<dbReference type="Gramene" id="Tc05v2_t016530.1">
    <property type="protein sequence ID" value="Tc05v2_p016530.1"/>
    <property type="gene ID" value="Tc05v2_g016530"/>
</dbReference>
<evidence type="ECO:0000256" key="11">
    <source>
        <dbReference type="ARBA" id="ARBA00023180"/>
    </source>
</evidence>
<keyword evidence="4" id="KW-0433">Leucine-rich repeat</keyword>
<evidence type="ECO:0000256" key="12">
    <source>
        <dbReference type="SAM" id="Phobius"/>
    </source>
</evidence>
<dbReference type="GO" id="GO:0005886">
    <property type="term" value="C:plasma membrane"/>
    <property type="evidence" value="ECO:0007669"/>
    <property type="project" value="UniProtKB-SubCell"/>
</dbReference>
<evidence type="ECO:0000313" key="16">
    <source>
        <dbReference type="RefSeq" id="XP_017976497.1"/>
    </source>
</evidence>
<dbReference type="InterPro" id="IPR001611">
    <property type="entry name" value="Leu-rich_rpt"/>
</dbReference>
<dbReference type="Pfam" id="PF13855">
    <property type="entry name" value="LRR_8"/>
    <property type="match status" value="3"/>
</dbReference>
<dbReference type="InterPro" id="IPR013210">
    <property type="entry name" value="LRR_N_plant-typ"/>
</dbReference>
<keyword evidence="6 13" id="KW-0732">Signal</keyword>
<evidence type="ECO:0000256" key="10">
    <source>
        <dbReference type="ARBA" id="ARBA00023170"/>
    </source>
</evidence>
<dbReference type="InterPro" id="IPR032675">
    <property type="entry name" value="LRR_dom_sf"/>
</dbReference>
<dbReference type="FunFam" id="3.80.10.10:FF:001166">
    <property type="entry name" value="Cf2-like protein"/>
    <property type="match status" value="1"/>
</dbReference>
<proteinExistence type="inferred from homology"/>
<keyword evidence="7" id="KW-0677">Repeat</keyword>
<comment type="subcellular location">
    <subcellularLocation>
        <location evidence="1">Cell membrane</location>
        <topology evidence="1">Single-pass type I membrane protein</topology>
    </subcellularLocation>
</comment>
<feature type="chain" id="PRO_5044283988" evidence="13">
    <location>
        <begin position="24"/>
        <end position="929"/>
    </location>
</feature>
<evidence type="ECO:0000256" key="9">
    <source>
        <dbReference type="ARBA" id="ARBA00023136"/>
    </source>
</evidence>
<dbReference type="FunFam" id="3.80.10.10:FF:000095">
    <property type="entry name" value="LRR receptor-like serine/threonine-protein kinase GSO1"/>
    <property type="match status" value="2"/>
</dbReference>
<dbReference type="RefSeq" id="XP_017976497.1">
    <property type="nucleotide sequence ID" value="XM_018121008.1"/>
</dbReference>
<dbReference type="InterPro" id="IPR003591">
    <property type="entry name" value="Leu-rich_rpt_typical-subtyp"/>
</dbReference>
<accession>A0AB32WF57</accession>
<evidence type="ECO:0000256" key="3">
    <source>
        <dbReference type="ARBA" id="ARBA00022475"/>
    </source>
</evidence>
<dbReference type="PRINTS" id="PR00019">
    <property type="entry name" value="LEURICHRPT"/>
</dbReference>
<dbReference type="AlphaFoldDB" id="A0AB32WF57"/>
<dbReference type="Gene3D" id="3.80.10.10">
    <property type="entry name" value="Ribonuclease Inhibitor"/>
    <property type="match status" value="4"/>
</dbReference>
<dbReference type="Pfam" id="PF00560">
    <property type="entry name" value="LRR_1"/>
    <property type="match status" value="3"/>
</dbReference>
<keyword evidence="9 12" id="KW-0472">Membrane</keyword>
<evidence type="ECO:0000256" key="8">
    <source>
        <dbReference type="ARBA" id="ARBA00022989"/>
    </source>
</evidence>
<organism evidence="15 16">
    <name type="scientific">Theobroma cacao</name>
    <name type="common">Cacao</name>
    <name type="synonym">Cocoa</name>
    <dbReference type="NCBI Taxonomy" id="3641"/>
    <lineage>
        <taxon>Eukaryota</taxon>
        <taxon>Viridiplantae</taxon>
        <taxon>Streptophyta</taxon>
        <taxon>Embryophyta</taxon>
        <taxon>Tracheophyta</taxon>
        <taxon>Spermatophyta</taxon>
        <taxon>Magnoliopsida</taxon>
        <taxon>eudicotyledons</taxon>
        <taxon>Gunneridae</taxon>
        <taxon>Pentapetalae</taxon>
        <taxon>rosids</taxon>
        <taxon>malvids</taxon>
        <taxon>Malvales</taxon>
        <taxon>Malvaceae</taxon>
        <taxon>Byttnerioideae</taxon>
        <taxon>Theobroma</taxon>
    </lineage>
</organism>
<feature type="transmembrane region" description="Helical" evidence="12">
    <location>
        <begin position="869"/>
        <end position="893"/>
    </location>
</feature>
<keyword evidence="11" id="KW-0325">Glycoprotein</keyword>
<evidence type="ECO:0000256" key="5">
    <source>
        <dbReference type="ARBA" id="ARBA00022692"/>
    </source>
</evidence>
<dbReference type="PANTHER" id="PTHR48061">
    <property type="entry name" value="LEUCINE-RICH REPEAT RECEPTOR PROTEIN KINASE EMS1-LIKE-RELATED"/>
    <property type="match status" value="1"/>
</dbReference>
<dbReference type="PANTHER" id="PTHR48061:SF46">
    <property type="entry name" value="LEUCINE-RICH REPEAT-CONTAINING N-TERMINAL PLANT-TYPE DOMAIN-CONTAINING PROTEIN"/>
    <property type="match status" value="1"/>
</dbReference>
<sequence>MRSLLWNYQFLCLLLLFYIYAEATTSSSFTSSTPGKICSHNEAAALLQFKQSFLINSSASFTCDADYGIRSYPKTDSWEESTDCCSWDGVTCDSETGQVIGLDLSCSRLYGTIPSNSSIFLLQHLKRLDLSFNDFRNSKISAGFGRFGDLTHLNLSNSLFSGQVPSDISRLSKLISLDLSSFKPLIPDDSQLKLETTALERLVQNLGEVQEFYLDGINMSSVDPSYLMKFSSSLTSLSLRNCELRGKIPESIFQFPNLKFIDLGINQELAIYLPKSNWTNPLEFLNLESTEVLEGLPDSIGNLRSLQFLNLIGCNLQGSIPSTIGNLSEVIALLLSFNNFSGQIPPSVVNLPQLIDLDMSHNQLGGPIPYHASGLSKLVSLYFSDNFLIEAIPSWVLNLPSLQNLYLGNNRFTGDIQAFQSKSLTTIDFGNNRLHGHIPSSIFKLANLALLDLSFNNFSGIVELDMFSELKNLEWLDLSHNNLSLSKNIKVNYTLPKLSSLFLASCNLSEFPNFLRGNKVLLGLDLSENRIHGQIPKWMWDVGKNTLSYLSLSQNFLNGSVEFPWLNILSLQLQFNMLQGVLPEFMKGCQLKALNFNGNRFEGDLPQSLVNCRSLEVLDLGNNNMKGTFPYWLETLPELQVLVLSSNKFHGFVPKSKARAPFPKLRVLDLSNNGFVGPLPAWYIENLKAMAYLDEGYSSVRYMQGSRSYNYSLTLTIKGFTTQLVRILTIFTSIDLSNNNFEGVIPEVLGKLSALKGLNLSSNKIGGDIPPSLGHLTQLEWLDLSSNELVGKIPEELVDLIFLSFIDLSDNQLVGSIPQGKQFNTFENSSYEGNFGLCGRPLSKSCNETPKPPSPTLPLEDDSKSGIQFGWKVALMGYGCGFIFGAAACYLVFQTGKPKWFINLVGVKQHQKVKKSKQKKATRRAERRN</sequence>
<evidence type="ECO:0000256" key="2">
    <source>
        <dbReference type="ARBA" id="ARBA00009592"/>
    </source>
</evidence>
<name>A0AB32WF57_THECC</name>
<dbReference type="KEGG" id="tcc:18599363"/>
<feature type="domain" description="Leucine-rich repeat-containing N-terminal plant-type" evidence="14">
    <location>
        <begin position="40"/>
        <end position="93"/>
    </location>
</feature>
<feature type="signal peptide" evidence="13">
    <location>
        <begin position="1"/>
        <end position="23"/>
    </location>
</feature>
<dbReference type="SMART" id="SM00369">
    <property type="entry name" value="LRR_TYP"/>
    <property type="match status" value="10"/>
</dbReference>
<evidence type="ECO:0000256" key="1">
    <source>
        <dbReference type="ARBA" id="ARBA00004251"/>
    </source>
</evidence>
<gene>
    <name evidence="16" type="primary">LOC18599363</name>
</gene>
<evidence type="ECO:0000256" key="4">
    <source>
        <dbReference type="ARBA" id="ARBA00022614"/>
    </source>
</evidence>
<dbReference type="SUPFAM" id="SSF52058">
    <property type="entry name" value="L domain-like"/>
    <property type="match status" value="3"/>
</dbReference>